<dbReference type="OrthoDB" id="3236524at2"/>
<dbReference type="Gene3D" id="3.90.1150.200">
    <property type="match status" value="1"/>
</dbReference>
<gene>
    <name evidence="2" type="ORF">NS506_04974</name>
    <name evidence="3" type="ORF">NSK11_contig00023-0071</name>
</gene>
<name>A0A0B8N1T1_9NOCA</name>
<dbReference type="EC" id="3.1.26.11" evidence="2"/>
<keyword evidence="2" id="KW-0378">Hydrolase</keyword>
<dbReference type="Pfam" id="PF08818">
    <property type="entry name" value="DUF1801"/>
    <property type="match status" value="1"/>
</dbReference>
<evidence type="ECO:0000313" key="3">
    <source>
        <dbReference type="EMBL" id="GAP27822.1"/>
    </source>
</evidence>
<dbReference type="Proteomes" id="UP000180166">
    <property type="component" value="Chromosome"/>
</dbReference>
<proteinExistence type="predicted"/>
<dbReference type="Proteomes" id="UP000037179">
    <property type="component" value="Unassembled WGS sequence"/>
</dbReference>
<protein>
    <submittedName>
        <fullName evidence="2">Ribonuclease Z</fullName>
        <ecNumber evidence="2">3.1.26.11</ecNumber>
    </submittedName>
</protein>
<keyword evidence="4" id="KW-1185">Reference proteome</keyword>
<dbReference type="EMBL" id="BBYQ01000023">
    <property type="protein sequence ID" value="GAP27822.1"/>
    <property type="molecule type" value="Genomic_DNA"/>
</dbReference>
<reference evidence="3 4" key="2">
    <citation type="journal article" date="2016" name="Genome Announc.">
        <title>Draft Genome Sequence of Erythromycin- and Oxytetracycline-Sensitive Nocardia seriolae Strain U-1 (NBRC 110359).</title>
        <authorList>
            <person name="Imajoh M."/>
            <person name="Sukeda M."/>
            <person name="Shimizu M."/>
            <person name="Yamane J."/>
            <person name="Ohnishi K."/>
            <person name="Oshima S."/>
        </authorList>
    </citation>
    <scope>NUCLEOTIDE SEQUENCE [LARGE SCALE GENOMIC DNA]</scope>
    <source>
        <strain evidence="3 4">U-1</strain>
    </source>
</reference>
<reference evidence="4" key="1">
    <citation type="submission" date="2015-07" db="EMBL/GenBank/DDBJ databases">
        <title>Nocardia seriolae U-1 whole genome shotgun sequence.</title>
        <authorList>
            <person name="Imajoh M."/>
            <person name="Fukumoto Y."/>
            <person name="Sukeda M."/>
            <person name="Yamane J."/>
            <person name="Yamasaki K."/>
            <person name="Shimizu M."/>
            <person name="Ohnishi K."/>
            <person name="Oshima S."/>
        </authorList>
    </citation>
    <scope>NUCLEOTIDE SEQUENCE [LARGE SCALE GENOMIC DNA]</scope>
    <source>
        <strain evidence="4">U-1</strain>
    </source>
</reference>
<dbReference type="KEGG" id="nsr:NS506_04974"/>
<dbReference type="InterPro" id="IPR014922">
    <property type="entry name" value="YdhG-like"/>
</dbReference>
<organism evidence="2 5">
    <name type="scientific">Nocardia seriolae</name>
    <dbReference type="NCBI Taxonomy" id="37332"/>
    <lineage>
        <taxon>Bacteria</taxon>
        <taxon>Bacillati</taxon>
        <taxon>Actinomycetota</taxon>
        <taxon>Actinomycetes</taxon>
        <taxon>Mycobacteriales</taxon>
        <taxon>Nocardiaceae</taxon>
        <taxon>Nocardia</taxon>
    </lineage>
</organism>
<dbReference type="EMBL" id="CP017839">
    <property type="protein sequence ID" value="APA99020.1"/>
    <property type="molecule type" value="Genomic_DNA"/>
</dbReference>
<evidence type="ECO:0000313" key="2">
    <source>
        <dbReference type="EMBL" id="APA99020.1"/>
    </source>
</evidence>
<dbReference type="RefSeq" id="WP_033086674.1">
    <property type="nucleotide sequence ID" value="NZ_AP017900.1"/>
</dbReference>
<sequence length="119" mass="12879">MAKPEPTTVEEYLAGQPGPMREALEKTRAAIRTVLPEATETLAYKMPTIEINGKAVVYFAGWKKHLSVYPVPSGDAAFEAAIAPYRVGKGSLNFPLRDPIPYDLIGDIAARLAAQRGGH</sequence>
<dbReference type="GO" id="GO:0042781">
    <property type="term" value="F:3'-tRNA processing endoribonuclease activity"/>
    <property type="evidence" value="ECO:0007669"/>
    <property type="project" value="UniProtKB-EC"/>
</dbReference>
<feature type="domain" description="YdhG-like" evidence="1">
    <location>
        <begin position="21"/>
        <end position="110"/>
    </location>
</feature>
<dbReference type="AlphaFoldDB" id="A0A0B8N1T1"/>
<evidence type="ECO:0000313" key="4">
    <source>
        <dbReference type="Proteomes" id="UP000037179"/>
    </source>
</evidence>
<evidence type="ECO:0000313" key="5">
    <source>
        <dbReference type="Proteomes" id="UP000180166"/>
    </source>
</evidence>
<accession>A0A0B8N1T1</accession>
<evidence type="ECO:0000259" key="1">
    <source>
        <dbReference type="Pfam" id="PF08818"/>
    </source>
</evidence>
<dbReference type="GeneID" id="93374651"/>
<reference evidence="2 5" key="3">
    <citation type="submission" date="2016-10" db="EMBL/GenBank/DDBJ databases">
        <title>Genome sequence of Nocardia seriolae strain EM150506, isolated from Anguila japonica.</title>
        <authorList>
            <person name="Han H.-J."/>
        </authorList>
    </citation>
    <scope>NUCLEOTIDE SEQUENCE [LARGE SCALE GENOMIC DNA]</scope>
    <source>
        <strain evidence="2 5">EM150506</strain>
    </source>
</reference>
<dbReference type="SUPFAM" id="SSF159888">
    <property type="entry name" value="YdhG-like"/>
    <property type="match status" value="1"/>
</dbReference>